<evidence type="ECO:0000256" key="4">
    <source>
        <dbReference type="ARBA" id="ARBA00022490"/>
    </source>
</evidence>
<evidence type="ECO:0000256" key="2">
    <source>
        <dbReference type="ARBA" id="ARBA00007957"/>
    </source>
</evidence>
<dbReference type="Pfam" id="PF01475">
    <property type="entry name" value="FUR"/>
    <property type="match status" value="1"/>
</dbReference>
<keyword evidence="12" id="KW-1185">Reference proteome</keyword>
<dbReference type="Gene3D" id="1.10.10.10">
    <property type="entry name" value="Winged helix-like DNA-binding domain superfamily/Winged helix DNA-binding domain"/>
    <property type="match status" value="1"/>
</dbReference>
<keyword evidence="10" id="KW-0804">Transcription</keyword>
<organism evidence="11 12">
    <name type="scientific">Actinomadura algeriensis</name>
    <dbReference type="NCBI Taxonomy" id="1679523"/>
    <lineage>
        <taxon>Bacteria</taxon>
        <taxon>Bacillati</taxon>
        <taxon>Actinomycetota</taxon>
        <taxon>Actinomycetes</taxon>
        <taxon>Streptosporangiales</taxon>
        <taxon>Thermomonosporaceae</taxon>
        <taxon>Actinomadura</taxon>
    </lineage>
</organism>
<dbReference type="PANTHER" id="PTHR33202">
    <property type="entry name" value="ZINC UPTAKE REGULATION PROTEIN"/>
    <property type="match status" value="1"/>
</dbReference>
<evidence type="ECO:0000256" key="7">
    <source>
        <dbReference type="ARBA" id="ARBA00022833"/>
    </source>
</evidence>
<dbReference type="PANTHER" id="PTHR33202:SF2">
    <property type="entry name" value="FERRIC UPTAKE REGULATION PROTEIN"/>
    <property type="match status" value="1"/>
</dbReference>
<accession>A0ABR9K235</accession>
<comment type="subcellular location">
    <subcellularLocation>
        <location evidence="1">Cytoplasm</location>
    </subcellularLocation>
</comment>
<evidence type="ECO:0000256" key="1">
    <source>
        <dbReference type="ARBA" id="ARBA00004496"/>
    </source>
</evidence>
<evidence type="ECO:0000313" key="11">
    <source>
        <dbReference type="EMBL" id="MBE1536915.1"/>
    </source>
</evidence>
<dbReference type="InterPro" id="IPR002481">
    <property type="entry name" value="FUR"/>
</dbReference>
<dbReference type="Proteomes" id="UP000627838">
    <property type="component" value="Unassembled WGS sequence"/>
</dbReference>
<keyword evidence="5" id="KW-0678">Repressor</keyword>
<keyword evidence="7" id="KW-0862">Zinc</keyword>
<evidence type="ECO:0000256" key="10">
    <source>
        <dbReference type="ARBA" id="ARBA00023163"/>
    </source>
</evidence>
<keyword evidence="6" id="KW-0479">Metal-binding</keyword>
<keyword evidence="9" id="KW-0238">DNA-binding</keyword>
<gene>
    <name evidence="11" type="ORF">H4W34_006748</name>
</gene>
<evidence type="ECO:0000256" key="5">
    <source>
        <dbReference type="ARBA" id="ARBA00022491"/>
    </source>
</evidence>
<name>A0ABR9K235_9ACTN</name>
<dbReference type="EMBL" id="JADBDZ010000001">
    <property type="protein sequence ID" value="MBE1536915.1"/>
    <property type="molecule type" value="Genomic_DNA"/>
</dbReference>
<reference evidence="11 12" key="1">
    <citation type="submission" date="2020-10" db="EMBL/GenBank/DDBJ databases">
        <title>Sequencing the genomes of 1000 actinobacteria strains.</title>
        <authorList>
            <person name="Klenk H.-P."/>
        </authorList>
    </citation>
    <scope>NUCLEOTIDE SEQUENCE [LARGE SCALE GENOMIC DNA]</scope>
    <source>
        <strain evidence="11 12">DSM 46744</strain>
    </source>
</reference>
<proteinExistence type="inferred from homology"/>
<keyword evidence="4" id="KW-0963">Cytoplasm</keyword>
<dbReference type="InterPro" id="IPR043135">
    <property type="entry name" value="Fur_C"/>
</dbReference>
<evidence type="ECO:0000256" key="8">
    <source>
        <dbReference type="ARBA" id="ARBA00023015"/>
    </source>
</evidence>
<dbReference type="RefSeq" id="WP_192762879.1">
    <property type="nucleotide sequence ID" value="NZ_JADBDZ010000001.1"/>
</dbReference>
<dbReference type="CDD" id="cd07153">
    <property type="entry name" value="Fur_like"/>
    <property type="match status" value="1"/>
</dbReference>
<comment type="caution">
    <text evidence="11">The sequence shown here is derived from an EMBL/GenBank/DDBJ whole genome shotgun (WGS) entry which is preliminary data.</text>
</comment>
<dbReference type="InterPro" id="IPR036390">
    <property type="entry name" value="WH_DNA-bd_sf"/>
</dbReference>
<dbReference type="InterPro" id="IPR036388">
    <property type="entry name" value="WH-like_DNA-bd_sf"/>
</dbReference>
<keyword evidence="8" id="KW-0805">Transcription regulation</keyword>
<comment type="subunit">
    <text evidence="3">Homodimer.</text>
</comment>
<dbReference type="Gene3D" id="3.30.1490.190">
    <property type="match status" value="1"/>
</dbReference>
<evidence type="ECO:0000256" key="9">
    <source>
        <dbReference type="ARBA" id="ARBA00023125"/>
    </source>
</evidence>
<evidence type="ECO:0000256" key="3">
    <source>
        <dbReference type="ARBA" id="ARBA00011738"/>
    </source>
</evidence>
<evidence type="ECO:0000313" key="12">
    <source>
        <dbReference type="Proteomes" id="UP000627838"/>
    </source>
</evidence>
<evidence type="ECO:0000256" key="6">
    <source>
        <dbReference type="ARBA" id="ARBA00022723"/>
    </source>
</evidence>
<protein>
    <submittedName>
        <fullName evidence="11">Fur family ferric uptake transcriptional regulator</fullName>
    </submittedName>
</protein>
<dbReference type="SUPFAM" id="SSF46785">
    <property type="entry name" value="Winged helix' DNA-binding domain"/>
    <property type="match status" value="1"/>
</dbReference>
<sequence>MSRKQGRTAASAAQTGRGSQRRVAIVRILGDCKDFVSAQELHALVCDRGLKVGLTTVYRALRNLDAQGRVDVVRDGGGERLYRMRSSDGHRHYLVCRTCGQSRPVEAEVVEAWADEVGETTGFDEVEHTVELTGICAGCRAPASAPWH</sequence>
<comment type="similarity">
    <text evidence="2">Belongs to the Fur family.</text>
</comment>